<evidence type="ECO:0000313" key="2">
    <source>
        <dbReference type="EMBL" id="QGU93792.1"/>
    </source>
</evidence>
<accession>A0A6I6EJ05</accession>
<organism evidence="2 3">
    <name type="scientific">Clostridium bovifaecis</name>
    <dbReference type="NCBI Taxonomy" id="2184719"/>
    <lineage>
        <taxon>Bacteria</taxon>
        <taxon>Bacillati</taxon>
        <taxon>Bacillota</taxon>
        <taxon>Clostridia</taxon>
        <taxon>Eubacteriales</taxon>
        <taxon>Clostridiaceae</taxon>
        <taxon>Clostridium</taxon>
    </lineage>
</organism>
<proteinExistence type="predicted"/>
<feature type="region of interest" description="Disordered" evidence="1">
    <location>
        <begin position="1"/>
        <end position="28"/>
    </location>
</feature>
<sequence>MVAKYDRTADTLDGTAIDNPMMKNNGSKCPAPENQVNMTVGQNCPGYEPLVSGTMESSQCVVSCNSCRNFKDHRCVVDLYDKVLARIDDSK</sequence>
<evidence type="ECO:0000256" key="1">
    <source>
        <dbReference type="SAM" id="MobiDB-lite"/>
    </source>
</evidence>
<reference evidence="2 3" key="1">
    <citation type="submission" date="2019-12" db="EMBL/GenBank/DDBJ databases">
        <title>Genome sequenceing of Clostridium bovifaecis.</title>
        <authorList>
            <person name="Yao Y."/>
        </authorList>
    </citation>
    <scope>NUCLEOTIDE SEQUENCE [LARGE SCALE GENOMIC DNA]</scope>
    <source>
        <strain evidence="2 3">BXX</strain>
    </source>
</reference>
<dbReference type="AlphaFoldDB" id="A0A6I6EJ05"/>
<protein>
    <submittedName>
        <fullName evidence="2">Uncharacterized protein</fullName>
    </submittedName>
</protein>
<dbReference type="Proteomes" id="UP000422764">
    <property type="component" value="Chromosome"/>
</dbReference>
<keyword evidence="3" id="KW-1185">Reference proteome</keyword>
<feature type="compositionally biased region" description="Basic and acidic residues" evidence="1">
    <location>
        <begin position="1"/>
        <end position="10"/>
    </location>
</feature>
<gene>
    <name evidence="2" type="ORF">GOM49_00380</name>
</gene>
<name>A0A6I6EJ05_9CLOT</name>
<evidence type="ECO:0000313" key="3">
    <source>
        <dbReference type="Proteomes" id="UP000422764"/>
    </source>
</evidence>
<dbReference type="EMBL" id="CP046522">
    <property type="protein sequence ID" value="QGU93792.1"/>
    <property type="molecule type" value="Genomic_DNA"/>
</dbReference>